<feature type="compositionally biased region" description="Basic residues" evidence="1">
    <location>
        <begin position="101"/>
        <end position="121"/>
    </location>
</feature>
<accession>A0AAN8T734</accession>
<evidence type="ECO:0000313" key="3">
    <source>
        <dbReference type="Proteomes" id="UP001371456"/>
    </source>
</evidence>
<sequence length="121" mass="13603">MGKRARIPTQKAIMVKEAQNMKGYAQRVRKLEQVGKKSAETSSKAAKSGMKSADSSGLDELATMSETMKQQQAQAGVIWNRVVQSSRDGSPRNQVVASNHGRMKWRKKLQHKQRRNRFGMS</sequence>
<evidence type="ECO:0000256" key="1">
    <source>
        <dbReference type="SAM" id="MobiDB-lite"/>
    </source>
</evidence>
<proteinExistence type="predicted"/>
<feature type="region of interest" description="Disordered" evidence="1">
    <location>
        <begin position="82"/>
        <end position="121"/>
    </location>
</feature>
<reference evidence="2 3" key="1">
    <citation type="submission" date="2024-02" db="EMBL/GenBank/DDBJ databases">
        <title>de novo genome assembly of Solanum bulbocastanum strain 11H21.</title>
        <authorList>
            <person name="Hosaka A.J."/>
        </authorList>
    </citation>
    <scope>NUCLEOTIDE SEQUENCE [LARGE SCALE GENOMIC DNA]</scope>
    <source>
        <tissue evidence="2">Young leaves</tissue>
    </source>
</reference>
<dbReference type="EMBL" id="JBANQN010000010">
    <property type="protein sequence ID" value="KAK6778371.1"/>
    <property type="molecule type" value="Genomic_DNA"/>
</dbReference>
<feature type="compositionally biased region" description="Polar residues" evidence="1">
    <location>
        <begin position="82"/>
        <end position="97"/>
    </location>
</feature>
<feature type="compositionally biased region" description="Low complexity" evidence="1">
    <location>
        <begin position="40"/>
        <end position="56"/>
    </location>
</feature>
<comment type="caution">
    <text evidence="2">The sequence shown here is derived from an EMBL/GenBank/DDBJ whole genome shotgun (WGS) entry which is preliminary data.</text>
</comment>
<dbReference type="Proteomes" id="UP001371456">
    <property type="component" value="Unassembled WGS sequence"/>
</dbReference>
<protein>
    <submittedName>
        <fullName evidence="2">Uncharacterized protein</fullName>
    </submittedName>
</protein>
<organism evidence="2 3">
    <name type="scientific">Solanum bulbocastanum</name>
    <name type="common">Wild potato</name>
    <dbReference type="NCBI Taxonomy" id="147425"/>
    <lineage>
        <taxon>Eukaryota</taxon>
        <taxon>Viridiplantae</taxon>
        <taxon>Streptophyta</taxon>
        <taxon>Embryophyta</taxon>
        <taxon>Tracheophyta</taxon>
        <taxon>Spermatophyta</taxon>
        <taxon>Magnoliopsida</taxon>
        <taxon>eudicotyledons</taxon>
        <taxon>Gunneridae</taxon>
        <taxon>Pentapetalae</taxon>
        <taxon>asterids</taxon>
        <taxon>lamiids</taxon>
        <taxon>Solanales</taxon>
        <taxon>Solanaceae</taxon>
        <taxon>Solanoideae</taxon>
        <taxon>Solaneae</taxon>
        <taxon>Solanum</taxon>
    </lineage>
</organism>
<evidence type="ECO:0000313" key="2">
    <source>
        <dbReference type="EMBL" id="KAK6778371.1"/>
    </source>
</evidence>
<gene>
    <name evidence="2" type="ORF">RDI58_025089</name>
</gene>
<feature type="region of interest" description="Disordered" evidence="1">
    <location>
        <begin position="32"/>
        <end position="58"/>
    </location>
</feature>
<dbReference type="AlphaFoldDB" id="A0AAN8T734"/>
<keyword evidence="3" id="KW-1185">Reference proteome</keyword>
<name>A0AAN8T734_SOLBU</name>